<feature type="transmembrane region" description="Helical" evidence="1">
    <location>
        <begin position="16"/>
        <end position="34"/>
    </location>
</feature>
<name>A0AAV9P0Q4_9PEZI</name>
<keyword evidence="1" id="KW-1133">Transmembrane helix</keyword>
<dbReference type="Proteomes" id="UP001337655">
    <property type="component" value="Unassembled WGS sequence"/>
</dbReference>
<protein>
    <submittedName>
        <fullName evidence="2">Uncharacterized protein</fullName>
    </submittedName>
</protein>
<accession>A0AAV9P0Q4</accession>
<organism evidence="2 3">
    <name type="scientific">Saxophila tyrrhenica</name>
    <dbReference type="NCBI Taxonomy" id="1690608"/>
    <lineage>
        <taxon>Eukaryota</taxon>
        <taxon>Fungi</taxon>
        <taxon>Dikarya</taxon>
        <taxon>Ascomycota</taxon>
        <taxon>Pezizomycotina</taxon>
        <taxon>Dothideomycetes</taxon>
        <taxon>Dothideomycetidae</taxon>
        <taxon>Mycosphaerellales</taxon>
        <taxon>Extremaceae</taxon>
        <taxon>Saxophila</taxon>
    </lineage>
</organism>
<feature type="transmembrane region" description="Helical" evidence="1">
    <location>
        <begin position="108"/>
        <end position="129"/>
    </location>
</feature>
<dbReference type="EMBL" id="JAVRRT010000014">
    <property type="protein sequence ID" value="KAK5166099.1"/>
    <property type="molecule type" value="Genomic_DNA"/>
</dbReference>
<keyword evidence="3" id="KW-1185">Reference proteome</keyword>
<gene>
    <name evidence="2" type="ORF">LTR77_008360</name>
</gene>
<keyword evidence="1" id="KW-0472">Membrane</keyword>
<sequence>MAPTGLQATARNTLRTIGRLLILAIIARAVKYIWLTTRHILLGTLLYGVFGVRLTEHPRDALDTFANVLLELPFQKIVMACLIILVSAPDRHSWTWEDIRTDFELELYLGMPKATLLLPFWLWSFGGILRQQSIRRVSAAGTITIAHFRVGVDGIQSLAHGGCDRGGTRAVERAVEFRRSCEAQRAHGLMRTHDNGL</sequence>
<dbReference type="GeneID" id="89929693"/>
<keyword evidence="1" id="KW-0812">Transmembrane</keyword>
<reference evidence="2 3" key="1">
    <citation type="submission" date="2023-08" db="EMBL/GenBank/DDBJ databases">
        <title>Black Yeasts Isolated from many extreme environments.</title>
        <authorList>
            <person name="Coleine C."/>
            <person name="Stajich J.E."/>
            <person name="Selbmann L."/>
        </authorList>
    </citation>
    <scope>NUCLEOTIDE SEQUENCE [LARGE SCALE GENOMIC DNA]</scope>
    <source>
        <strain evidence="2 3">CCFEE 5935</strain>
    </source>
</reference>
<proteinExistence type="predicted"/>
<evidence type="ECO:0000256" key="1">
    <source>
        <dbReference type="SAM" id="Phobius"/>
    </source>
</evidence>
<evidence type="ECO:0000313" key="2">
    <source>
        <dbReference type="EMBL" id="KAK5166099.1"/>
    </source>
</evidence>
<comment type="caution">
    <text evidence="2">The sequence shown here is derived from an EMBL/GenBank/DDBJ whole genome shotgun (WGS) entry which is preliminary data.</text>
</comment>
<dbReference type="RefSeq" id="XP_064656052.1">
    <property type="nucleotide sequence ID" value="XM_064805592.1"/>
</dbReference>
<dbReference type="AlphaFoldDB" id="A0AAV9P0Q4"/>
<evidence type="ECO:0000313" key="3">
    <source>
        <dbReference type="Proteomes" id="UP001337655"/>
    </source>
</evidence>